<dbReference type="AlphaFoldDB" id="A0A2R4SDG8"/>
<feature type="chain" id="PRO_5036047920" evidence="2">
    <location>
        <begin position="21"/>
        <end position="386"/>
    </location>
</feature>
<feature type="signal peptide" evidence="2">
    <location>
        <begin position="1"/>
        <end position="20"/>
    </location>
</feature>
<evidence type="ECO:0000313" key="4">
    <source>
        <dbReference type="EMBL" id="KAF7627336.1"/>
    </source>
</evidence>
<reference evidence="4" key="3">
    <citation type="journal article" date="2020" name="Ecol. Evol.">
        <title>Genome structure and content of the rice root-knot nematode (Meloidogyne graminicola).</title>
        <authorList>
            <person name="Phan N.T."/>
            <person name="Danchin E.G.J."/>
            <person name="Klopp C."/>
            <person name="Perfus-Barbeoch L."/>
            <person name="Kozlowski D.K."/>
            <person name="Koutsovoulos G.D."/>
            <person name="Lopez-Roques C."/>
            <person name="Bouchez O."/>
            <person name="Zahm M."/>
            <person name="Besnard G."/>
            <person name="Bellafiore S."/>
        </authorList>
    </citation>
    <scope>NUCLEOTIDE SEQUENCE</scope>
    <source>
        <strain evidence="4">VN-18</strain>
    </source>
</reference>
<feature type="compositionally biased region" description="Basic and acidic residues" evidence="1">
    <location>
        <begin position="321"/>
        <end position="335"/>
    </location>
</feature>
<accession>A0A2R4SDG8</accession>
<evidence type="ECO:0000313" key="3">
    <source>
        <dbReference type="EMBL" id="AVZ46787.1"/>
    </source>
</evidence>
<sequence>MNLFLILGVFLIFLVELGKCVEIDEEIFNFIYSEIKENILNDHNAIEELQEAKNIFTNVNKDYKDYDVELFVKLMKKSILTLISTKIQNLNEIVFKLYEIGENGGNNMEYSNNVKIILKGTVKESMTINGLLSHLLSSVKPLKREIIENDTKTQNLLEEKWKFVFTLLSIFKNIFGSLYKIKEGELKKKSINVPINSRQELFPFSMRCFEGLAESLEQIVQFLICELFLKNINLIGQDINSFTKEKNPELIDLLTKMTQTDPFEKNLNEEQMSEDMDTSEDDENKINLIKAVMTSETNTSFKSNVKKEKENRTPKTPIKMIKKETDEQEDKFEKQIKRKQPSEGSKSNKKTMIKTPIKDKNNSKIYIPTKPKIRVNISRGSPVKKI</sequence>
<name>A0A2R4SDG8_9BILA</name>
<organism evidence="3">
    <name type="scientific">Meloidogyne graminicola</name>
    <dbReference type="NCBI Taxonomy" id="189291"/>
    <lineage>
        <taxon>Eukaryota</taxon>
        <taxon>Metazoa</taxon>
        <taxon>Ecdysozoa</taxon>
        <taxon>Nematoda</taxon>
        <taxon>Chromadorea</taxon>
        <taxon>Rhabditida</taxon>
        <taxon>Tylenchina</taxon>
        <taxon>Tylenchomorpha</taxon>
        <taxon>Tylenchoidea</taxon>
        <taxon>Meloidogynidae</taxon>
        <taxon>Meloidogyninae</taxon>
        <taxon>Meloidogyne</taxon>
    </lineage>
</organism>
<reference evidence="3" key="1">
    <citation type="journal article" date="2016" name="Mol. Plant Pathol.">
        <title>Dual RNA-seq reveals Meloidogyne graminicola transcriptome and candidate effectors during the interaction with rice plants.</title>
        <authorList>
            <person name="Petitot A.S."/>
            <person name="Dereeper A."/>
            <person name="Agbessi M."/>
            <person name="Da Silva C."/>
            <person name="Guy J."/>
            <person name="Ardisson M."/>
            <person name="Fernandez D."/>
        </authorList>
    </citation>
    <scope>NUCLEOTIDE SEQUENCE</scope>
</reference>
<dbReference type="Proteomes" id="UP000605970">
    <property type="component" value="Unassembled WGS sequence"/>
</dbReference>
<protein>
    <submittedName>
        <fullName evidence="3">Uncharacterized protein</fullName>
    </submittedName>
</protein>
<evidence type="ECO:0000256" key="2">
    <source>
        <dbReference type="SAM" id="SignalP"/>
    </source>
</evidence>
<reference evidence="3" key="2">
    <citation type="submission" date="2017-05" db="EMBL/GenBank/DDBJ databases">
        <authorList>
            <person name="Song R."/>
            <person name="Chenine A.L."/>
            <person name="Ruprecht R.M."/>
        </authorList>
    </citation>
    <scope>NUCLEOTIDE SEQUENCE</scope>
</reference>
<keyword evidence="5" id="KW-1185">Reference proteome</keyword>
<evidence type="ECO:0000256" key="1">
    <source>
        <dbReference type="SAM" id="MobiDB-lite"/>
    </source>
</evidence>
<keyword evidence="2" id="KW-0732">Signal</keyword>
<proteinExistence type="evidence at transcript level"/>
<dbReference type="EMBL" id="MF166631">
    <property type="protein sequence ID" value="AVZ46787.1"/>
    <property type="molecule type" value="mRNA"/>
</dbReference>
<dbReference type="EMBL" id="JABEBT010000152">
    <property type="protein sequence ID" value="KAF7627336.1"/>
    <property type="molecule type" value="Genomic_DNA"/>
</dbReference>
<gene>
    <name evidence="4" type="ORF">Mgra_00009377</name>
</gene>
<evidence type="ECO:0000313" key="5">
    <source>
        <dbReference type="Proteomes" id="UP000605970"/>
    </source>
</evidence>
<feature type="region of interest" description="Disordered" evidence="1">
    <location>
        <begin position="301"/>
        <end position="370"/>
    </location>
</feature>